<evidence type="ECO:0000313" key="3">
    <source>
        <dbReference type="Proteomes" id="UP001151760"/>
    </source>
</evidence>
<sequence length="432" mass="48988">MGSQTDFFKHKTGENQVDNGGDWVKVTRKLRGNKYEGLNSKPKGFLESYRRYNRFTDFDRVMRNNTTSFFFTNFPDSRDSSALWKTFDRLKNIVDLLAFEGRLKGIFIGGSRLIINQGKFFKDGDRSFFTSDFPPLNPVNRNKTRVFLQQTYRKSFWRQVLQNAWDIVSNNGLVDCNVKYVGGLSLLFEWNSKEAAIQSLEFKFVWLQKWFDDLKLWEDNGDKVGRLTWLNIEGLSVLARNLGAIKSVLLPFGKVLEVGHLDFNSKALSLVKSLVLTDRMDDLNQNLSVLLNGRIYPIRIFEEQFHTYILFPSSAPSSKFDDSDSVTEEEYVGPSMTAHGEVDGEGDGESKDDDSYSRASERSPLAQYPKFMSRVAGSSSPKADPIYDNMNSLSPHANFGGSSNMESKSNGTFSPISSNGLPQPSPYDQYSA</sequence>
<organism evidence="2 3">
    <name type="scientific">Tanacetum coccineum</name>
    <dbReference type="NCBI Taxonomy" id="301880"/>
    <lineage>
        <taxon>Eukaryota</taxon>
        <taxon>Viridiplantae</taxon>
        <taxon>Streptophyta</taxon>
        <taxon>Embryophyta</taxon>
        <taxon>Tracheophyta</taxon>
        <taxon>Spermatophyta</taxon>
        <taxon>Magnoliopsida</taxon>
        <taxon>eudicotyledons</taxon>
        <taxon>Gunneridae</taxon>
        <taxon>Pentapetalae</taxon>
        <taxon>asterids</taxon>
        <taxon>campanulids</taxon>
        <taxon>Asterales</taxon>
        <taxon>Asteraceae</taxon>
        <taxon>Asteroideae</taxon>
        <taxon>Anthemideae</taxon>
        <taxon>Anthemidinae</taxon>
        <taxon>Tanacetum</taxon>
    </lineage>
</organism>
<dbReference type="Proteomes" id="UP001151760">
    <property type="component" value="Unassembled WGS sequence"/>
</dbReference>
<feature type="compositionally biased region" description="Acidic residues" evidence="1">
    <location>
        <begin position="343"/>
        <end position="352"/>
    </location>
</feature>
<protein>
    <submittedName>
        <fullName evidence="2">Uncharacterized protein</fullName>
    </submittedName>
</protein>
<feature type="compositionally biased region" description="Polar residues" evidence="1">
    <location>
        <begin position="389"/>
        <end position="432"/>
    </location>
</feature>
<feature type="region of interest" description="Disordered" evidence="1">
    <location>
        <begin position="316"/>
        <end position="432"/>
    </location>
</feature>
<dbReference type="EMBL" id="BQNB010019020">
    <property type="protein sequence ID" value="GJT80735.1"/>
    <property type="molecule type" value="Genomic_DNA"/>
</dbReference>
<reference evidence="2" key="1">
    <citation type="journal article" date="2022" name="Int. J. Mol. Sci.">
        <title>Draft Genome of Tanacetum Coccineum: Genomic Comparison of Closely Related Tanacetum-Family Plants.</title>
        <authorList>
            <person name="Yamashiro T."/>
            <person name="Shiraishi A."/>
            <person name="Nakayama K."/>
            <person name="Satake H."/>
        </authorList>
    </citation>
    <scope>NUCLEOTIDE SEQUENCE</scope>
</reference>
<proteinExistence type="predicted"/>
<accession>A0ABQ5GYK0</accession>
<comment type="caution">
    <text evidence="2">The sequence shown here is derived from an EMBL/GenBank/DDBJ whole genome shotgun (WGS) entry which is preliminary data.</text>
</comment>
<reference evidence="2" key="2">
    <citation type="submission" date="2022-01" db="EMBL/GenBank/DDBJ databases">
        <authorList>
            <person name="Yamashiro T."/>
            <person name="Shiraishi A."/>
            <person name="Satake H."/>
            <person name="Nakayama K."/>
        </authorList>
    </citation>
    <scope>NUCLEOTIDE SEQUENCE</scope>
</reference>
<keyword evidence="3" id="KW-1185">Reference proteome</keyword>
<evidence type="ECO:0000313" key="2">
    <source>
        <dbReference type="EMBL" id="GJT80735.1"/>
    </source>
</evidence>
<name>A0ABQ5GYK0_9ASTR</name>
<evidence type="ECO:0000256" key="1">
    <source>
        <dbReference type="SAM" id="MobiDB-lite"/>
    </source>
</evidence>
<gene>
    <name evidence="2" type="ORF">Tco_1055077</name>
</gene>